<proteinExistence type="predicted"/>
<accession>A0AAV4X3M8</accession>
<evidence type="ECO:0000313" key="3">
    <source>
        <dbReference type="EMBL" id="GIY88384.1"/>
    </source>
</evidence>
<protein>
    <recommendedName>
        <fullName evidence="5">BED-type domain-containing protein</fullName>
    </recommendedName>
</protein>
<comment type="caution">
    <text evidence="3">The sequence shown here is derived from an EMBL/GenBank/DDBJ whole genome shotgun (WGS) entry which is preliminary data.</text>
</comment>
<evidence type="ECO:0000313" key="4">
    <source>
        <dbReference type="Proteomes" id="UP001054837"/>
    </source>
</evidence>
<keyword evidence="4" id="KW-1185">Reference proteome</keyword>
<dbReference type="Proteomes" id="UP001054837">
    <property type="component" value="Unassembled WGS sequence"/>
</dbReference>
<gene>
    <name evidence="3" type="primary">AVEN_272840_1</name>
    <name evidence="3" type="ORF">CDAR_403121</name>
</gene>
<feature type="region of interest" description="Disordered" evidence="2">
    <location>
        <begin position="38"/>
        <end position="58"/>
    </location>
</feature>
<keyword evidence="1" id="KW-0175">Coiled coil</keyword>
<organism evidence="3 4">
    <name type="scientific">Caerostris darwini</name>
    <dbReference type="NCBI Taxonomy" id="1538125"/>
    <lineage>
        <taxon>Eukaryota</taxon>
        <taxon>Metazoa</taxon>
        <taxon>Ecdysozoa</taxon>
        <taxon>Arthropoda</taxon>
        <taxon>Chelicerata</taxon>
        <taxon>Arachnida</taxon>
        <taxon>Araneae</taxon>
        <taxon>Araneomorphae</taxon>
        <taxon>Entelegynae</taxon>
        <taxon>Araneoidea</taxon>
        <taxon>Araneidae</taxon>
        <taxon>Caerostris</taxon>
    </lineage>
</organism>
<dbReference type="EMBL" id="BPLQ01015487">
    <property type="protein sequence ID" value="GIY88384.1"/>
    <property type="molecule type" value="Genomic_DNA"/>
</dbReference>
<dbReference type="AlphaFoldDB" id="A0AAV4X3M8"/>
<sequence length="322" mass="36630">MAVAQAVVPVQQTNVVVTQHEIYNPHSTIEQLGTIQIPVQTDDTGPPPAKKGRESTGKWKGYDSKRVFKKEWEERYAWVSAVPEDPTLAYCKICGKKIRAHKGDIEKHQKTKRHLKKQTTSDILADLIPISCEGVVPHHMSGPGLIPTLTGPDGATVYQNLDGTKNNDIESNGDARVVPPTAQVPDGQQQIIYFTESAVDSAHQAANTVIDKLVEKYHQRRLDNLKIEHEAILQLYKDQLLLSQRETQSKVEADSEKVQFDREEHEQRMRFMQDEHSAKLKSIEEEHNARLRAIEQELLFAQQEYEKKMRLLDVQLSSMNKI</sequence>
<feature type="coiled-coil region" evidence="1">
    <location>
        <begin position="284"/>
        <end position="311"/>
    </location>
</feature>
<evidence type="ECO:0000256" key="2">
    <source>
        <dbReference type="SAM" id="MobiDB-lite"/>
    </source>
</evidence>
<evidence type="ECO:0008006" key="5">
    <source>
        <dbReference type="Google" id="ProtNLM"/>
    </source>
</evidence>
<name>A0AAV4X3M8_9ARAC</name>
<reference evidence="3 4" key="1">
    <citation type="submission" date="2021-06" db="EMBL/GenBank/DDBJ databases">
        <title>Caerostris darwini draft genome.</title>
        <authorList>
            <person name="Kono N."/>
            <person name="Arakawa K."/>
        </authorList>
    </citation>
    <scope>NUCLEOTIDE SEQUENCE [LARGE SCALE GENOMIC DNA]</scope>
</reference>
<evidence type="ECO:0000256" key="1">
    <source>
        <dbReference type="SAM" id="Coils"/>
    </source>
</evidence>